<comment type="caution">
    <text evidence="2">The sequence shown here is derived from an EMBL/GenBank/DDBJ whole genome shotgun (WGS) entry which is preliminary data.</text>
</comment>
<feature type="region of interest" description="Disordered" evidence="1">
    <location>
        <begin position="85"/>
        <end position="143"/>
    </location>
</feature>
<reference evidence="2 3" key="1">
    <citation type="journal article" date="2023" name="G3 (Bethesda)">
        <title>A chromosome-level genome assembly of Zasmidium syzygii isolated from banana leaves.</title>
        <authorList>
            <person name="van Westerhoven A.C."/>
            <person name="Mehrabi R."/>
            <person name="Talebi R."/>
            <person name="Steentjes M.B.F."/>
            <person name="Corcolon B."/>
            <person name="Chong P.A."/>
            <person name="Kema G.H.J."/>
            <person name="Seidl M.F."/>
        </authorList>
    </citation>
    <scope>NUCLEOTIDE SEQUENCE [LARGE SCALE GENOMIC DNA]</scope>
    <source>
        <strain evidence="2 3">P124</strain>
    </source>
</reference>
<evidence type="ECO:0000256" key="1">
    <source>
        <dbReference type="SAM" id="MobiDB-lite"/>
    </source>
</evidence>
<name>A0ABR0F3A1_ZASCE</name>
<proteinExistence type="predicted"/>
<evidence type="ECO:0000313" key="3">
    <source>
        <dbReference type="Proteomes" id="UP001305779"/>
    </source>
</evidence>
<keyword evidence="3" id="KW-1185">Reference proteome</keyword>
<dbReference type="EMBL" id="JAXOVC010000001">
    <property type="protein sequence ID" value="KAK4508177.1"/>
    <property type="molecule type" value="Genomic_DNA"/>
</dbReference>
<dbReference type="Proteomes" id="UP001305779">
    <property type="component" value="Unassembled WGS sequence"/>
</dbReference>
<protein>
    <submittedName>
        <fullName evidence="2">Uncharacterized protein</fullName>
    </submittedName>
</protein>
<sequence>MPETPFGHPCPSASNEMADFQLDDLPTYQIWRSAPLDDSFDLTAGLNFYPPKGSPELDEALKFWFPLSQSPQERRRDAVIAFLSEENSDPSAGRGVSSSATQVDEGARFVTSSNASPQARWLESNRAPASMTDETDYPMDEYTKDSIDSPYIYPLPLTFQQHTTSEPAILLSLYQK</sequence>
<accession>A0ABR0F3A1</accession>
<evidence type="ECO:0000313" key="2">
    <source>
        <dbReference type="EMBL" id="KAK4508177.1"/>
    </source>
</evidence>
<gene>
    <name evidence="2" type="ORF">PRZ48_001915</name>
</gene>
<organism evidence="2 3">
    <name type="scientific">Zasmidium cellare</name>
    <name type="common">Wine cellar mold</name>
    <name type="synonym">Racodium cellare</name>
    <dbReference type="NCBI Taxonomy" id="395010"/>
    <lineage>
        <taxon>Eukaryota</taxon>
        <taxon>Fungi</taxon>
        <taxon>Dikarya</taxon>
        <taxon>Ascomycota</taxon>
        <taxon>Pezizomycotina</taxon>
        <taxon>Dothideomycetes</taxon>
        <taxon>Dothideomycetidae</taxon>
        <taxon>Mycosphaerellales</taxon>
        <taxon>Mycosphaerellaceae</taxon>
        <taxon>Zasmidium</taxon>
    </lineage>
</organism>